<keyword evidence="2" id="KW-1185">Reference proteome</keyword>
<proteinExistence type="predicted"/>
<sequence>MAVGAWLGFLVVHLAFQHSNLGYRVGPLGLLIGVAEAHRWHHKREHEDAQVNYGDFWMPGGHLFSAFRSQKHTLGAKE</sequence>
<accession>A0A0U1PXS2</accession>
<dbReference type="AlphaFoldDB" id="A0A0U1PXS2"/>
<reference evidence="1 2" key="1">
    <citation type="submission" date="2015-05" db="EMBL/GenBank/DDBJ databases">
        <title>Draft genome sequence of Lampropedia sp. CT6, isolated from the microbial mat of a hot water spring, located at Manikaran, India.</title>
        <authorList>
            <person name="Tripathi C."/>
            <person name="Rani P."/>
            <person name="Mahato N.K."/>
            <person name="Lal R."/>
        </authorList>
    </citation>
    <scope>NUCLEOTIDE SEQUENCE [LARGE SCALE GENOMIC DNA]</scope>
    <source>
        <strain evidence="1 2">CT6</strain>
    </source>
</reference>
<dbReference type="Proteomes" id="UP000050580">
    <property type="component" value="Unassembled WGS sequence"/>
</dbReference>
<gene>
    <name evidence="1" type="ORF">AAV94_10765</name>
</gene>
<name>A0A0U1PXS2_9BURK</name>
<dbReference type="STRING" id="1610491.AAV94_10765"/>
<dbReference type="EMBL" id="LBNQ01000033">
    <property type="protein sequence ID" value="KKW67322.1"/>
    <property type="molecule type" value="Genomic_DNA"/>
</dbReference>
<comment type="caution">
    <text evidence="1">The sequence shown here is derived from an EMBL/GenBank/DDBJ whole genome shotgun (WGS) entry which is preliminary data.</text>
</comment>
<evidence type="ECO:0000313" key="1">
    <source>
        <dbReference type="EMBL" id="KKW67322.1"/>
    </source>
</evidence>
<evidence type="ECO:0000313" key="2">
    <source>
        <dbReference type="Proteomes" id="UP000050580"/>
    </source>
</evidence>
<dbReference type="PATRIC" id="fig|1610491.3.peg.2287"/>
<organism evidence="1 2">
    <name type="scientific">Lampropedia cohaerens</name>
    <dbReference type="NCBI Taxonomy" id="1610491"/>
    <lineage>
        <taxon>Bacteria</taxon>
        <taxon>Pseudomonadati</taxon>
        <taxon>Pseudomonadota</taxon>
        <taxon>Betaproteobacteria</taxon>
        <taxon>Burkholderiales</taxon>
        <taxon>Comamonadaceae</taxon>
        <taxon>Lampropedia</taxon>
    </lineage>
</organism>
<protein>
    <submittedName>
        <fullName evidence="1">Sterol desaturase</fullName>
    </submittedName>
</protein>